<dbReference type="AlphaFoldDB" id="A0A929WZ63"/>
<evidence type="ECO:0000313" key="1">
    <source>
        <dbReference type="EMBL" id="MBF0970347.1"/>
    </source>
</evidence>
<dbReference type="Proteomes" id="UP000704068">
    <property type="component" value="Unassembled WGS sequence"/>
</dbReference>
<accession>A0A929WZ63</accession>
<reference evidence="1" key="1">
    <citation type="submission" date="2020-04" db="EMBL/GenBank/DDBJ databases">
        <title>Deep metagenomics examines the oral microbiome during advanced dental caries in children, revealing novel taxa and co-occurrences with host molecules.</title>
        <authorList>
            <person name="Baker J.L."/>
            <person name="Morton J.T."/>
            <person name="Dinis M."/>
            <person name="Alvarez R."/>
            <person name="Tran N.C."/>
            <person name="Knight R."/>
            <person name="Edlund A."/>
        </authorList>
    </citation>
    <scope>NUCLEOTIDE SEQUENCE</scope>
    <source>
        <strain evidence="1">JCVI_34_bin.1</strain>
    </source>
</reference>
<evidence type="ECO:0000313" key="2">
    <source>
        <dbReference type="Proteomes" id="UP000704068"/>
    </source>
</evidence>
<sequence length="60" mass="6031">MRGDNSLLGFAVIENQTKSATDGAKNAISVPAAAMFGARGTLMGTCRSLSGHCASGCGLR</sequence>
<dbReference type="EMBL" id="JABZGR010000011">
    <property type="protein sequence ID" value="MBF0970347.1"/>
    <property type="molecule type" value="Genomic_DNA"/>
</dbReference>
<name>A0A929WZ63_9BACT</name>
<gene>
    <name evidence="1" type="ORF">HXK21_04830</name>
</gene>
<comment type="caution">
    <text evidence="1">The sequence shown here is derived from an EMBL/GenBank/DDBJ whole genome shotgun (WGS) entry which is preliminary data.</text>
</comment>
<organism evidence="1 2">
    <name type="scientific">Alloprevotella tannerae</name>
    <dbReference type="NCBI Taxonomy" id="76122"/>
    <lineage>
        <taxon>Bacteria</taxon>
        <taxon>Pseudomonadati</taxon>
        <taxon>Bacteroidota</taxon>
        <taxon>Bacteroidia</taxon>
        <taxon>Bacteroidales</taxon>
        <taxon>Prevotellaceae</taxon>
        <taxon>Alloprevotella</taxon>
    </lineage>
</organism>
<protein>
    <submittedName>
        <fullName evidence="1">Uncharacterized protein</fullName>
    </submittedName>
</protein>
<dbReference type="RefSeq" id="WP_303763700.1">
    <property type="nucleotide sequence ID" value="NZ_JABZGR010000011.1"/>
</dbReference>
<proteinExistence type="predicted"/>